<evidence type="ECO:0000313" key="4">
    <source>
        <dbReference type="Proteomes" id="UP000216020"/>
    </source>
</evidence>
<keyword evidence="2" id="KW-0732">Signal</keyword>
<evidence type="ECO:0000313" key="3">
    <source>
        <dbReference type="EMBL" id="OZI30701.1"/>
    </source>
</evidence>
<dbReference type="Gene3D" id="3.40.190.150">
    <property type="entry name" value="Bordetella uptake gene, domain 1"/>
    <property type="match status" value="1"/>
</dbReference>
<comment type="similarity">
    <text evidence="1">Belongs to the UPF0065 (bug) family.</text>
</comment>
<feature type="chain" id="PRO_5013057092" evidence="2">
    <location>
        <begin position="28"/>
        <end position="325"/>
    </location>
</feature>
<dbReference type="Pfam" id="PF03401">
    <property type="entry name" value="TctC"/>
    <property type="match status" value="1"/>
</dbReference>
<dbReference type="PIRSF" id="PIRSF017082">
    <property type="entry name" value="YflP"/>
    <property type="match status" value="1"/>
</dbReference>
<dbReference type="AlphaFoldDB" id="A0A261S0N7"/>
<dbReference type="Gene3D" id="3.40.190.10">
    <property type="entry name" value="Periplasmic binding protein-like II"/>
    <property type="match status" value="1"/>
</dbReference>
<protein>
    <submittedName>
        <fullName evidence="3">LacI family transcriptional regulator</fullName>
    </submittedName>
</protein>
<dbReference type="Proteomes" id="UP000216020">
    <property type="component" value="Unassembled WGS sequence"/>
</dbReference>
<name>A0A261S0N7_9BORD</name>
<organism evidence="3 4">
    <name type="scientific">Bordetella genomosp. 10</name>
    <dbReference type="NCBI Taxonomy" id="1416804"/>
    <lineage>
        <taxon>Bacteria</taxon>
        <taxon>Pseudomonadati</taxon>
        <taxon>Pseudomonadota</taxon>
        <taxon>Betaproteobacteria</taxon>
        <taxon>Burkholderiales</taxon>
        <taxon>Alcaligenaceae</taxon>
        <taxon>Bordetella</taxon>
    </lineage>
</organism>
<dbReference type="PANTHER" id="PTHR42928">
    <property type="entry name" value="TRICARBOXYLATE-BINDING PROTEIN"/>
    <property type="match status" value="1"/>
</dbReference>
<comment type="caution">
    <text evidence="3">The sequence shown here is derived from an EMBL/GenBank/DDBJ whole genome shotgun (WGS) entry which is preliminary data.</text>
</comment>
<dbReference type="EMBL" id="NEVM01000005">
    <property type="protein sequence ID" value="OZI30701.1"/>
    <property type="molecule type" value="Genomic_DNA"/>
</dbReference>
<reference evidence="4" key="1">
    <citation type="submission" date="2017-05" db="EMBL/GenBank/DDBJ databases">
        <title>Complete and WGS of Bordetella genogroups.</title>
        <authorList>
            <person name="Spilker T."/>
            <person name="Lipuma J."/>
        </authorList>
    </citation>
    <scope>NUCLEOTIDE SEQUENCE [LARGE SCALE GENOMIC DNA]</scope>
    <source>
        <strain evidence="4">AU16122</strain>
    </source>
</reference>
<dbReference type="InterPro" id="IPR042100">
    <property type="entry name" value="Bug_dom1"/>
</dbReference>
<evidence type="ECO:0000256" key="2">
    <source>
        <dbReference type="SAM" id="SignalP"/>
    </source>
</evidence>
<dbReference type="OrthoDB" id="8855218at2"/>
<dbReference type="SUPFAM" id="SSF53850">
    <property type="entry name" value="Periplasmic binding protein-like II"/>
    <property type="match status" value="1"/>
</dbReference>
<proteinExistence type="inferred from homology"/>
<dbReference type="RefSeq" id="WP_094855125.1">
    <property type="nucleotide sequence ID" value="NZ_NEVM01000005.1"/>
</dbReference>
<keyword evidence="4" id="KW-1185">Reference proteome</keyword>
<dbReference type="CDD" id="cd13578">
    <property type="entry name" value="PBP2_Bug27"/>
    <property type="match status" value="1"/>
</dbReference>
<dbReference type="InterPro" id="IPR005064">
    <property type="entry name" value="BUG"/>
</dbReference>
<sequence>MKNAWRHVLSTALAALAFSAAIAPAHGAYPDKPVRLIVPYPPGGPTDILGRMAAQYMTEKTGQTFIVENRSGASGMIGAETVARAPADGYTLLVNASIHVIYPSLYKQVPIDPIKDFTPISQIALVPLVLVMSPKQPVQSVAMLVDAAKASPDRFRFASSGNGAAPHLAGEAFDLMAGVKMQHIPYKGSAPALTDLIGGHVDLMFDSLPSSMPHIKNGSLKALAVTTGKRIPSLPDVPTVAEAGVKDYEITTWYGIWGPKGLPADLANQVSKMMAEMVNDPKYRERLDTLGAEPVGSSPADFARFEADEERKFADIVRRSGAKLD</sequence>
<accession>A0A261S0N7</accession>
<dbReference type="PANTHER" id="PTHR42928:SF5">
    <property type="entry name" value="BLR1237 PROTEIN"/>
    <property type="match status" value="1"/>
</dbReference>
<feature type="signal peptide" evidence="2">
    <location>
        <begin position="1"/>
        <end position="27"/>
    </location>
</feature>
<evidence type="ECO:0000256" key="1">
    <source>
        <dbReference type="ARBA" id="ARBA00006987"/>
    </source>
</evidence>
<gene>
    <name evidence="3" type="ORF">CAL29_22160</name>
</gene>